<keyword evidence="2" id="KW-1185">Reference proteome</keyword>
<dbReference type="PROSITE" id="PS51257">
    <property type="entry name" value="PROKAR_LIPOPROTEIN"/>
    <property type="match status" value="1"/>
</dbReference>
<accession>A0ABT0TF76</accession>
<proteinExistence type="predicted"/>
<protein>
    <recommendedName>
        <fullName evidence="3">Lipoprotein</fullName>
    </recommendedName>
</protein>
<comment type="caution">
    <text evidence="1">The sequence shown here is derived from an EMBL/GenBank/DDBJ whole genome shotgun (WGS) entry which is preliminary data.</text>
</comment>
<organism evidence="1 2">
    <name type="scientific">Flavobacterium fragile</name>
    <dbReference type="NCBI Taxonomy" id="2949085"/>
    <lineage>
        <taxon>Bacteria</taxon>
        <taxon>Pseudomonadati</taxon>
        <taxon>Bacteroidota</taxon>
        <taxon>Flavobacteriia</taxon>
        <taxon>Flavobacteriales</taxon>
        <taxon>Flavobacteriaceae</taxon>
        <taxon>Flavobacterium</taxon>
    </lineage>
</organism>
<sequence>MKLKFLSVLFLLSIMSCKDKVDNPEVLTDQEVKSNHLSIALDLLIKEDDSLQIFYSEDLTPNYNDLQSVWSVVKGSDVNQTVSFDLPSDVYPTHLRLDFGVNKNQKEIKVNAFKMTYGDKSFETKDTLFFQFFEPVNQIDWDRKNAVAKIVTPAGEKHDPSFYPRDTFKEELKKLLK</sequence>
<evidence type="ECO:0008006" key="3">
    <source>
        <dbReference type="Google" id="ProtNLM"/>
    </source>
</evidence>
<dbReference type="RefSeq" id="WP_250580337.1">
    <property type="nucleotide sequence ID" value="NZ_JAMLJN010000002.1"/>
</dbReference>
<evidence type="ECO:0000313" key="2">
    <source>
        <dbReference type="Proteomes" id="UP001203342"/>
    </source>
</evidence>
<reference evidence="1 2" key="1">
    <citation type="submission" date="2022-05" db="EMBL/GenBank/DDBJ databases">
        <title>Flavobacterium sp., isolated from activated sludge.</title>
        <authorList>
            <person name="Ran Q."/>
        </authorList>
    </citation>
    <scope>NUCLEOTIDE SEQUENCE [LARGE SCALE GENOMIC DNA]</scope>
    <source>
        <strain evidence="1 2">HXWNR69</strain>
    </source>
</reference>
<evidence type="ECO:0000313" key="1">
    <source>
        <dbReference type="EMBL" id="MCL9769473.1"/>
    </source>
</evidence>
<dbReference type="Proteomes" id="UP001203342">
    <property type="component" value="Unassembled WGS sequence"/>
</dbReference>
<name>A0ABT0TF76_9FLAO</name>
<dbReference type="EMBL" id="JAMLJN010000002">
    <property type="protein sequence ID" value="MCL9769473.1"/>
    <property type="molecule type" value="Genomic_DNA"/>
</dbReference>
<gene>
    <name evidence="1" type="ORF">NAT47_03500</name>
</gene>